<comment type="caution">
    <text evidence="1">The sequence shown here is derived from an EMBL/GenBank/DDBJ whole genome shotgun (WGS) entry which is preliminary data.</text>
</comment>
<dbReference type="AlphaFoldDB" id="A0A8K0HNG0"/>
<reference evidence="1" key="1">
    <citation type="submission" date="2020-03" db="EMBL/GenBank/DDBJ databases">
        <title>A high-quality chromosome-level genome assembly of a woody plant with both climbing and erect habits, Rhamnella rubrinervis.</title>
        <authorList>
            <person name="Lu Z."/>
            <person name="Yang Y."/>
            <person name="Zhu X."/>
            <person name="Sun Y."/>
        </authorList>
    </citation>
    <scope>NUCLEOTIDE SEQUENCE</scope>
    <source>
        <strain evidence="1">BYM</strain>
        <tissue evidence="1">Leaf</tissue>
    </source>
</reference>
<keyword evidence="2" id="KW-1185">Reference proteome</keyword>
<protein>
    <submittedName>
        <fullName evidence="1">Uncharacterized protein</fullName>
    </submittedName>
</protein>
<name>A0A8K0HNG0_9ROSA</name>
<dbReference type="EMBL" id="VOIH02000001">
    <property type="protein sequence ID" value="KAF3455680.1"/>
    <property type="molecule type" value="Genomic_DNA"/>
</dbReference>
<sequence length="116" mass="12449">MRLDGPPSTAVVYVALEAGGPVMELGACVGGAAREQRRANGRATTLLRKCKFDGSQDEAAPQDNDNNKKVQGRQPTAFLYCGVVACMIAEKKVWFSPVRWSNVRVCVSDVLTAACC</sequence>
<gene>
    <name evidence="1" type="ORF">FNV43_RR00322</name>
</gene>
<dbReference type="Proteomes" id="UP000796880">
    <property type="component" value="Unassembled WGS sequence"/>
</dbReference>
<evidence type="ECO:0000313" key="1">
    <source>
        <dbReference type="EMBL" id="KAF3455680.1"/>
    </source>
</evidence>
<accession>A0A8K0HNG0</accession>
<evidence type="ECO:0000313" key="2">
    <source>
        <dbReference type="Proteomes" id="UP000796880"/>
    </source>
</evidence>
<proteinExistence type="predicted"/>
<organism evidence="1 2">
    <name type="scientific">Rhamnella rubrinervis</name>
    <dbReference type="NCBI Taxonomy" id="2594499"/>
    <lineage>
        <taxon>Eukaryota</taxon>
        <taxon>Viridiplantae</taxon>
        <taxon>Streptophyta</taxon>
        <taxon>Embryophyta</taxon>
        <taxon>Tracheophyta</taxon>
        <taxon>Spermatophyta</taxon>
        <taxon>Magnoliopsida</taxon>
        <taxon>eudicotyledons</taxon>
        <taxon>Gunneridae</taxon>
        <taxon>Pentapetalae</taxon>
        <taxon>rosids</taxon>
        <taxon>fabids</taxon>
        <taxon>Rosales</taxon>
        <taxon>Rhamnaceae</taxon>
        <taxon>rhamnoid group</taxon>
        <taxon>Rhamneae</taxon>
        <taxon>Rhamnella</taxon>
    </lineage>
</organism>